<evidence type="ECO:0000313" key="5">
    <source>
        <dbReference type="EMBL" id="OIN96254.1"/>
    </source>
</evidence>
<dbReference type="SMART" id="SM00271">
    <property type="entry name" value="DnaJ"/>
    <property type="match status" value="1"/>
</dbReference>
<dbReference type="PANTHER" id="PTHR36852:SF1">
    <property type="entry name" value="PROTEIN GVPL 2"/>
    <property type="match status" value="1"/>
</dbReference>
<comment type="similarity">
    <text evidence="3">Belongs to the gas vesicle GvpF/GvpL family.</text>
</comment>
<dbReference type="Pfam" id="PF06386">
    <property type="entry name" value="GvpL_GvpF"/>
    <property type="match status" value="1"/>
</dbReference>
<dbReference type="Pfam" id="PF00226">
    <property type="entry name" value="DnaJ"/>
    <property type="match status" value="1"/>
</dbReference>
<dbReference type="AlphaFoldDB" id="A0A1J4SDU7"/>
<dbReference type="EMBL" id="MNUO01000106">
    <property type="protein sequence ID" value="OIN96254.1"/>
    <property type="molecule type" value="Genomic_DNA"/>
</dbReference>
<evidence type="ECO:0000256" key="2">
    <source>
        <dbReference type="ARBA" id="ARBA00035108"/>
    </source>
</evidence>
<organism evidence="5 6">
    <name type="scientific">Candidatus Desantisbacteria bacterium CG1_02_38_46</name>
    <dbReference type="NCBI Taxonomy" id="1817893"/>
    <lineage>
        <taxon>Bacteria</taxon>
        <taxon>Candidatus Desantisiibacteriota</taxon>
    </lineage>
</organism>
<evidence type="ECO:0000256" key="1">
    <source>
        <dbReference type="ARBA" id="ARBA00022987"/>
    </source>
</evidence>
<dbReference type="InterPro" id="IPR036869">
    <property type="entry name" value="J_dom_sf"/>
</dbReference>
<evidence type="ECO:0000256" key="3">
    <source>
        <dbReference type="ARBA" id="ARBA00035643"/>
    </source>
</evidence>
<dbReference type="Gene3D" id="1.10.287.110">
    <property type="entry name" value="DnaJ domain"/>
    <property type="match status" value="1"/>
</dbReference>
<dbReference type="STRING" id="1817893.AUJ66_06820"/>
<dbReference type="PRINTS" id="PR00625">
    <property type="entry name" value="JDOMAIN"/>
</dbReference>
<evidence type="ECO:0000313" key="6">
    <source>
        <dbReference type="Proteomes" id="UP000182278"/>
    </source>
</evidence>
<dbReference type="CDD" id="cd06257">
    <property type="entry name" value="DnaJ"/>
    <property type="match status" value="1"/>
</dbReference>
<feature type="domain" description="J" evidence="4">
    <location>
        <begin position="258"/>
        <end position="331"/>
    </location>
</feature>
<dbReference type="SUPFAM" id="SSF46565">
    <property type="entry name" value="Chaperone J-domain"/>
    <property type="match status" value="1"/>
</dbReference>
<dbReference type="PANTHER" id="PTHR36852">
    <property type="entry name" value="PROTEIN GVPL 2"/>
    <property type="match status" value="1"/>
</dbReference>
<reference evidence="5 6" key="1">
    <citation type="journal article" date="2016" name="Environ. Microbiol.">
        <title>Genomic resolution of a cold subsurface aquifer community provides metabolic insights for novel microbes adapted to high CO concentrations.</title>
        <authorList>
            <person name="Probst A.J."/>
            <person name="Castelle C.J."/>
            <person name="Singh A."/>
            <person name="Brown C.T."/>
            <person name="Anantharaman K."/>
            <person name="Sharon I."/>
            <person name="Hug L.A."/>
            <person name="Burstein D."/>
            <person name="Emerson J.B."/>
            <person name="Thomas B.C."/>
            <person name="Banfield J.F."/>
        </authorList>
    </citation>
    <scope>NUCLEOTIDE SEQUENCE [LARGE SCALE GENOMIC DNA]</scope>
    <source>
        <strain evidence="5">CG1_02_38_46</strain>
    </source>
</reference>
<comment type="caution">
    <text evidence="5">The sequence shown here is derived from an EMBL/GenBank/DDBJ whole genome shotgun (WGS) entry which is preliminary data.</text>
</comment>
<dbReference type="PROSITE" id="PS50076">
    <property type="entry name" value="DNAJ_2"/>
    <property type="match status" value="1"/>
</dbReference>
<dbReference type="GO" id="GO:0031412">
    <property type="term" value="P:gas vesicle organization"/>
    <property type="evidence" value="ECO:0007669"/>
    <property type="project" value="InterPro"/>
</dbReference>
<dbReference type="Proteomes" id="UP000182278">
    <property type="component" value="Unassembled WGS sequence"/>
</dbReference>
<dbReference type="InterPro" id="IPR001623">
    <property type="entry name" value="DnaJ_domain"/>
</dbReference>
<proteinExistence type="inferred from homology"/>
<protein>
    <recommendedName>
        <fullName evidence="4">J domain-containing protein</fullName>
    </recommendedName>
</protein>
<evidence type="ECO:0000259" key="4">
    <source>
        <dbReference type="PROSITE" id="PS50076"/>
    </source>
</evidence>
<keyword evidence="1" id="KW-0304">Gas vesicle</keyword>
<sequence length="343" mass="39735">MAEIGKYIYGIINSAPHFFIGGGANGTYPISYQDISAVVSDSEIVDYDYILKDTLARLLVRHQEVIERIMGLGYAIIPLRLGTFALNEDEVRDILSKGYSIIKEVLNKTFDKIEIDVAVTWSDFNYVLKEIGEEEKIKEFKQLLLNKKEGVTVDDQMKIGVMVKKTLDEKREKYANKIQVSLSEVSEDIRVHELMDDKMVCNIAFLINKTKQKDFDKKVQDLNNEFAEKLNFRCVGPLPPYSFYTLEVKKMEFEEIDWARKKLGLLNDFTTKDEIKKAHRKQALSFHPDKNPNTPGMEKEFDEVTKAYKIFVDYFKACEQAGQRSSFKEEEFKKSLILVKLRQ</sequence>
<name>A0A1J4SDU7_9BACT</name>
<dbReference type="InterPro" id="IPR009430">
    <property type="entry name" value="GvpL/GvpF"/>
</dbReference>
<dbReference type="GO" id="GO:0031411">
    <property type="term" value="C:gas vesicle"/>
    <property type="evidence" value="ECO:0007669"/>
    <property type="project" value="UniProtKB-SubCell"/>
</dbReference>
<accession>A0A1J4SDU7</accession>
<gene>
    <name evidence="5" type="ORF">AUJ66_06820</name>
</gene>
<comment type="subcellular location">
    <subcellularLocation>
        <location evidence="2">Gas vesicle</location>
    </subcellularLocation>
</comment>